<sequence>MRITSPRFVVKSRSQITRVDIPDLFNEYKEKLKEELSQIEDVAVSFDCWTDSSGKHEYLAFICHFVRREESDYRILEVIDVSSKSHTGKFLGEKMNEAIEFYSIKNKIRACIRDGAANARCASNQISEVNFDCFAHKLNLAAKCGTSVFPGIESVLQKLRKSCKAIRISSNLRRDWDEIFTNLNKPTLTLKKHIETRWTSLYEVLKRALKVREQLDLFLTDQDQLDGITDSEWKTCISVIELLEPLESAFSLVQSRDFSCSSIIPLCKVIISDLESKKKNASARAKIVEKLNIELKRYEEEDYLNLATLVDVRFKSGFVQSYWKEELLKLMLSTVDDIQETTETSESVFPEIHRGVSNFAITSIDD</sequence>
<dbReference type="SUPFAM" id="SSF53098">
    <property type="entry name" value="Ribonuclease H-like"/>
    <property type="match status" value="1"/>
</dbReference>
<protein>
    <submittedName>
        <fullName evidence="7">DUF4371 domain-containing protein</fullName>
    </submittedName>
</protein>
<dbReference type="InterPro" id="IPR052035">
    <property type="entry name" value="ZnF_BED_domain_contain"/>
</dbReference>
<evidence type="ECO:0000256" key="5">
    <source>
        <dbReference type="ARBA" id="ARBA00023242"/>
    </source>
</evidence>
<dbReference type="AlphaFoldDB" id="A0A1I7UYQ1"/>
<keyword evidence="3" id="KW-0863">Zinc-finger</keyword>
<dbReference type="InterPro" id="IPR012337">
    <property type="entry name" value="RNaseH-like_sf"/>
</dbReference>
<keyword evidence="6" id="KW-1185">Reference proteome</keyword>
<organism evidence="6 7">
    <name type="scientific">Caenorhabditis tropicalis</name>
    <dbReference type="NCBI Taxonomy" id="1561998"/>
    <lineage>
        <taxon>Eukaryota</taxon>
        <taxon>Metazoa</taxon>
        <taxon>Ecdysozoa</taxon>
        <taxon>Nematoda</taxon>
        <taxon>Chromadorea</taxon>
        <taxon>Rhabditida</taxon>
        <taxon>Rhabditina</taxon>
        <taxon>Rhabditomorpha</taxon>
        <taxon>Rhabditoidea</taxon>
        <taxon>Rhabditidae</taxon>
        <taxon>Peloderinae</taxon>
        <taxon>Caenorhabditis</taxon>
    </lineage>
</organism>
<evidence type="ECO:0000313" key="6">
    <source>
        <dbReference type="Proteomes" id="UP000095282"/>
    </source>
</evidence>
<name>A0A1I7UYQ1_9PELO</name>
<dbReference type="Proteomes" id="UP000095282">
    <property type="component" value="Unplaced"/>
</dbReference>
<dbReference type="PANTHER" id="PTHR46481">
    <property type="entry name" value="ZINC FINGER BED DOMAIN-CONTAINING PROTEIN 4"/>
    <property type="match status" value="1"/>
</dbReference>
<evidence type="ECO:0000256" key="1">
    <source>
        <dbReference type="ARBA" id="ARBA00004123"/>
    </source>
</evidence>
<comment type="subcellular location">
    <subcellularLocation>
        <location evidence="1">Nucleus</location>
    </subcellularLocation>
</comment>
<dbReference type="eggNOG" id="KOG1121">
    <property type="taxonomic scope" value="Eukaryota"/>
</dbReference>
<dbReference type="STRING" id="1561998.A0A1I7UYQ1"/>
<evidence type="ECO:0000256" key="2">
    <source>
        <dbReference type="ARBA" id="ARBA00022723"/>
    </source>
</evidence>
<evidence type="ECO:0000256" key="3">
    <source>
        <dbReference type="ARBA" id="ARBA00022771"/>
    </source>
</evidence>
<reference evidence="7" key="1">
    <citation type="submission" date="2016-11" db="UniProtKB">
        <authorList>
            <consortium name="WormBaseParasite"/>
        </authorList>
    </citation>
    <scope>IDENTIFICATION</scope>
</reference>
<keyword evidence="5" id="KW-0539">Nucleus</keyword>
<dbReference type="WBParaSite" id="Csp11.Scaffold630.g20673.t1">
    <property type="protein sequence ID" value="Csp11.Scaffold630.g20673.t1"/>
    <property type="gene ID" value="Csp11.Scaffold630.g20673"/>
</dbReference>
<evidence type="ECO:0000256" key="4">
    <source>
        <dbReference type="ARBA" id="ARBA00022833"/>
    </source>
</evidence>
<proteinExistence type="predicted"/>
<keyword evidence="2" id="KW-0479">Metal-binding</keyword>
<keyword evidence="4" id="KW-0862">Zinc</keyword>
<dbReference type="PANTHER" id="PTHR46481:SF10">
    <property type="entry name" value="ZINC FINGER BED DOMAIN-CONTAINING PROTEIN 39"/>
    <property type="match status" value="1"/>
</dbReference>
<dbReference type="GO" id="GO:0005634">
    <property type="term" value="C:nucleus"/>
    <property type="evidence" value="ECO:0007669"/>
    <property type="project" value="UniProtKB-SubCell"/>
</dbReference>
<dbReference type="GO" id="GO:0008270">
    <property type="term" value="F:zinc ion binding"/>
    <property type="evidence" value="ECO:0007669"/>
    <property type="project" value="UniProtKB-KW"/>
</dbReference>
<accession>A0A1I7UYQ1</accession>
<evidence type="ECO:0000313" key="7">
    <source>
        <dbReference type="WBParaSite" id="Csp11.Scaffold630.g20673.t1"/>
    </source>
</evidence>